<dbReference type="PANTHER" id="PTHR38455">
    <property type="entry name" value="HYPOTHETICAL CYTOSOLIC PROTEIN"/>
    <property type="match status" value="1"/>
</dbReference>
<evidence type="ECO:0000313" key="2">
    <source>
        <dbReference type="Proteomes" id="UP000713596"/>
    </source>
</evidence>
<accession>A0A948T405</accession>
<dbReference type="Pfam" id="PF06107">
    <property type="entry name" value="DUF951"/>
    <property type="match status" value="1"/>
</dbReference>
<sequence>MDVRVGDCIITKKPHPCGANRFQVLRVGMDFKIRCTGCGREVMVPRAKIEKNIKQIQRDENTSD</sequence>
<protein>
    <submittedName>
        <fullName evidence="1">DUF951 domain-containing protein</fullName>
    </submittedName>
</protein>
<evidence type="ECO:0000313" key="1">
    <source>
        <dbReference type="EMBL" id="MBU3806704.1"/>
    </source>
</evidence>
<comment type="caution">
    <text evidence="1">The sequence shown here is derived from an EMBL/GenBank/DDBJ whole genome shotgun (WGS) entry which is preliminary data.</text>
</comment>
<organism evidence="1 2">
    <name type="scientific">Candidatus Allofournierella pullistercoris</name>
    <dbReference type="NCBI Taxonomy" id="2838597"/>
    <lineage>
        <taxon>Bacteria</taxon>
        <taxon>Bacillati</taxon>
        <taxon>Bacillota</taxon>
        <taxon>Clostridia</taxon>
        <taxon>Eubacteriales</taxon>
        <taxon>Oscillospiraceae</taxon>
        <taxon>Allofournierella</taxon>
    </lineage>
</organism>
<proteinExistence type="predicted"/>
<dbReference type="PANTHER" id="PTHR38455:SF1">
    <property type="entry name" value="DUF951 DOMAIN-CONTAINING PROTEIN"/>
    <property type="match status" value="1"/>
</dbReference>
<reference evidence="1" key="1">
    <citation type="journal article" date="2021" name="PeerJ">
        <title>Extensive microbial diversity within the chicken gut microbiome revealed by metagenomics and culture.</title>
        <authorList>
            <person name="Gilroy R."/>
            <person name="Ravi A."/>
            <person name="Getino M."/>
            <person name="Pursley I."/>
            <person name="Horton D.L."/>
            <person name="Alikhan N.F."/>
            <person name="Baker D."/>
            <person name="Gharbi K."/>
            <person name="Hall N."/>
            <person name="Watson M."/>
            <person name="Adriaenssens E.M."/>
            <person name="Foster-Nyarko E."/>
            <person name="Jarju S."/>
            <person name="Secka A."/>
            <person name="Antonio M."/>
            <person name="Oren A."/>
            <person name="Chaudhuri R.R."/>
            <person name="La Ragione R."/>
            <person name="Hildebrand F."/>
            <person name="Pallen M.J."/>
        </authorList>
    </citation>
    <scope>NUCLEOTIDE SEQUENCE</scope>
    <source>
        <strain evidence="1">B5_2728</strain>
    </source>
</reference>
<reference evidence="1" key="2">
    <citation type="submission" date="2021-04" db="EMBL/GenBank/DDBJ databases">
        <authorList>
            <person name="Gilroy R."/>
        </authorList>
    </citation>
    <scope>NUCLEOTIDE SEQUENCE</scope>
    <source>
        <strain evidence="1">B5_2728</strain>
    </source>
</reference>
<dbReference type="PIRSF" id="PIRSF037263">
    <property type="entry name" value="DUF951_bac"/>
    <property type="match status" value="1"/>
</dbReference>
<name>A0A948T405_9FIRM</name>
<dbReference type="EMBL" id="JAHLFP010000066">
    <property type="protein sequence ID" value="MBU3806704.1"/>
    <property type="molecule type" value="Genomic_DNA"/>
</dbReference>
<gene>
    <name evidence="1" type="ORF">H9882_07435</name>
</gene>
<dbReference type="InterPro" id="IPR009296">
    <property type="entry name" value="DUF951"/>
</dbReference>
<dbReference type="Proteomes" id="UP000713596">
    <property type="component" value="Unassembled WGS sequence"/>
</dbReference>
<dbReference type="AlphaFoldDB" id="A0A948T405"/>